<dbReference type="EMBL" id="FSRK01000001">
    <property type="protein sequence ID" value="SIN77113.1"/>
    <property type="molecule type" value="Genomic_DNA"/>
</dbReference>
<keyword evidence="1" id="KW-0812">Transmembrane</keyword>
<dbReference type="OrthoDB" id="1266852at2"/>
<evidence type="ECO:0000313" key="2">
    <source>
        <dbReference type="EMBL" id="SIN77113.1"/>
    </source>
</evidence>
<accession>A0A1N6E2B2</accession>
<dbReference type="Proteomes" id="UP000185207">
    <property type="component" value="Unassembled WGS sequence"/>
</dbReference>
<evidence type="ECO:0000256" key="1">
    <source>
        <dbReference type="SAM" id="Phobius"/>
    </source>
</evidence>
<name>A0A1N6E2B2_9FLAO</name>
<keyword evidence="3" id="KW-1185">Reference proteome</keyword>
<dbReference type="RefSeq" id="WP_074233093.1">
    <property type="nucleotide sequence ID" value="NZ_FSRK01000001.1"/>
</dbReference>
<keyword evidence="1" id="KW-0472">Membrane</keyword>
<sequence length="124" mass="14415">MKSVDKSFKNNKDYYLSFGLILLVFLLSLNTDLAEFSQHQSLNIPTGFFYYTFGIDILIILSWLLILFFRKIGVILFPVLVMLHFGLHNYFLSTYLYSDITALFLFVGVGLIAIIPRWNDDVMK</sequence>
<evidence type="ECO:0008006" key="4">
    <source>
        <dbReference type="Google" id="ProtNLM"/>
    </source>
</evidence>
<gene>
    <name evidence="2" type="ORF">SAMN05444409_0232</name>
</gene>
<organism evidence="2 3">
    <name type="scientific">Epilithonimonas zeae</name>
    <dbReference type="NCBI Taxonomy" id="1416779"/>
    <lineage>
        <taxon>Bacteria</taxon>
        <taxon>Pseudomonadati</taxon>
        <taxon>Bacteroidota</taxon>
        <taxon>Flavobacteriia</taxon>
        <taxon>Flavobacteriales</taxon>
        <taxon>Weeksellaceae</taxon>
        <taxon>Chryseobacterium group</taxon>
        <taxon>Epilithonimonas</taxon>
    </lineage>
</organism>
<feature type="transmembrane region" description="Helical" evidence="1">
    <location>
        <begin position="74"/>
        <end position="91"/>
    </location>
</feature>
<evidence type="ECO:0000313" key="3">
    <source>
        <dbReference type="Proteomes" id="UP000185207"/>
    </source>
</evidence>
<feature type="transmembrane region" description="Helical" evidence="1">
    <location>
        <begin position="12"/>
        <end position="29"/>
    </location>
</feature>
<keyword evidence="1" id="KW-1133">Transmembrane helix</keyword>
<feature type="transmembrane region" description="Helical" evidence="1">
    <location>
        <begin position="97"/>
        <end position="115"/>
    </location>
</feature>
<proteinExistence type="predicted"/>
<reference evidence="3" key="1">
    <citation type="submission" date="2016-11" db="EMBL/GenBank/DDBJ databases">
        <authorList>
            <person name="Varghese N."/>
            <person name="Submissions S."/>
        </authorList>
    </citation>
    <scope>NUCLEOTIDE SEQUENCE [LARGE SCALE GENOMIC DNA]</scope>
    <source>
        <strain evidence="3">DSM 27623</strain>
    </source>
</reference>
<protein>
    <recommendedName>
        <fullName evidence="4">DoxX family protein</fullName>
    </recommendedName>
</protein>
<dbReference type="AlphaFoldDB" id="A0A1N6E2B2"/>
<feature type="transmembrane region" description="Helical" evidence="1">
    <location>
        <begin position="49"/>
        <end position="69"/>
    </location>
</feature>